<dbReference type="PANTHER" id="PTHR35688:SF2">
    <property type="entry name" value="NAD(P)-LINKED OXIDOREDUCTASE SUPERFAMILY PROTEIN"/>
    <property type="match status" value="1"/>
</dbReference>
<feature type="compositionally biased region" description="Low complexity" evidence="1">
    <location>
        <begin position="81"/>
        <end position="95"/>
    </location>
</feature>
<feature type="compositionally biased region" description="Basic and acidic residues" evidence="1">
    <location>
        <begin position="71"/>
        <end position="80"/>
    </location>
</feature>
<gene>
    <name evidence="3" type="ORF">CLEI1391_LOCUS1355</name>
</gene>
<accession>A0A7S0R2K7</accession>
<dbReference type="AlphaFoldDB" id="A0A7S0R2K7"/>
<proteinExistence type="predicted"/>
<organism evidence="3">
    <name type="scientific">Chlamydomonas leiostraca</name>
    <dbReference type="NCBI Taxonomy" id="1034604"/>
    <lineage>
        <taxon>Eukaryota</taxon>
        <taxon>Viridiplantae</taxon>
        <taxon>Chlorophyta</taxon>
        <taxon>core chlorophytes</taxon>
        <taxon>Chlorophyceae</taxon>
        <taxon>CS clade</taxon>
        <taxon>Chlamydomonadales</taxon>
        <taxon>Chlamydomonadaceae</taxon>
        <taxon>Chlamydomonas</taxon>
    </lineage>
</organism>
<reference evidence="3" key="1">
    <citation type="submission" date="2021-01" db="EMBL/GenBank/DDBJ databases">
        <authorList>
            <person name="Corre E."/>
            <person name="Pelletier E."/>
            <person name="Niang G."/>
            <person name="Scheremetjew M."/>
            <person name="Finn R."/>
            <person name="Kale V."/>
            <person name="Holt S."/>
            <person name="Cochrane G."/>
            <person name="Meng A."/>
            <person name="Brown T."/>
            <person name="Cohen L."/>
        </authorList>
    </citation>
    <scope>NUCLEOTIDE SEQUENCE</scope>
    <source>
        <strain evidence="3">SAG 11-49</strain>
    </source>
</reference>
<evidence type="ECO:0000259" key="2">
    <source>
        <dbReference type="Pfam" id="PF03703"/>
    </source>
</evidence>
<evidence type="ECO:0000313" key="3">
    <source>
        <dbReference type="EMBL" id="CAD8665367.1"/>
    </source>
</evidence>
<dbReference type="Pfam" id="PF03703">
    <property type="entry name" value="bPH_2"/>
    <property type="match status" value="1"/>
</dbReference>
<dbReference type="EMBL" id="HBFB01002623">
    <property type="protein sequence ID" value="CAD8665367.1"/>
    <property type="molecule type" value="Transcribed_RNA"/>
</dbReference>
<name>A0A7S0R2K7_9CHLO</name>
<sequence length="257" mass="27506">MLTAQPLMASASQLRQGSTMRPVASTSARVPVVARRSLVVRASQADADAELEARLEKLRASKGATPYGQGKKSERREEGAGAKASSSSSSSTATKPVYDYTGETLHYEGGPHKGDLAVNLALGTTLVWLPLTLAAIGRAAFVNYRFTDRRFSVKTTAPWKNEQTDVAYQEVKEVVTVGRGVGLWGDMVVTLNNGDKVELRSLDKFLELKKYILERRDALAPPKPAGASAASVTSRPKGAALTAAELMGEPEPTKKGF</sequence>
<feature type="compositionally biased region" description="Polar residues" evidence="1">
    <location>
        <begin position="10"/>
        <end position="19"/>
    </location>
</feature>
<dbReference type="PANTHER" id="PTHR35688">
    <property type="entry name" value="NAD(P)-LINKED OXIDOREDUCTASE SUPERFAMILY PROTEIN"/>
    <property type="match status" value="1"/>
</dbReference>
<dbReference type="InterPro" id="IPR005182">
    <property type="entry name" value="YdbS-like_PH"/>
</dbReference>
<protein>
    <recommendedName>
        <fullName evidence="2">YdbS-like PH domain-containing protein</fullName>
    </recommendedName>
</protein>
<feature type="region of interest" description="Disordered" evidence="1">
    <location>
        <begin position="221"/>
        <end position="257"/>
    </location>
</feature>
<evidence type="ECO:0000256" key="1">
    <source>
        <dbReference type="SAM" id="MobiDB-lite"/>
    </source>
</evidence>
<feature type="region of interest" description="Disordered" evidence="1">
    <location>
        <begin position="62"/>
        <end position="95"/>
    </location>
</feature>
<feature type="region of interest" description="Disordered" evidence="1">
    <location>
        <begin position="1"/>
        <end position="26"/>
    </location>
</feature>
<feature type="domain" description="YdbS-like PH" evidence="2">
    <location>
        <begin position="142"/>
        <end position="212"/>
    </location>
</feature>